<dbReference type="PANTHER" id="PTHR33929:SF1">
    <property type="entry name" value="MEMBRANE-ASSOCIATED KINASE REGULATOR 2-RELATED"/>
    <property type="match status" value="1"/>
</dbReference>
<gene>
    <name evidence="3" type="primary">LOC109717591</name>
</gene>
<reference evidence="3" key="2">
    <citation type="submission" date="2025-08" db="UniProtKB">
        <authorList>
            <consortium name="RefSeq"/>
        </authorList>
    </citation>
    <scope>IDENTIFICATION</scope>
    <source>
        <tissue evidence="3">Leaf</tissue>
    </source>
</reference>
<feature type="region of interest" description="Disordered" evidence="1">
    <location>
        <begin position="58"/>
        <end position="93"/>
    </location>
</feature>
<feature type="region of interest" description="Disordered" evidence="1">
    <location>
        <begin position="151"/>
        <end position="170"/>
    </location>
</feature>
<keyword evidence="2" id="KW-1185">Reference proteome</keyword>
<dbReference type="PANTHER" id="PTHR33929">
    <property type="entry name" value="MEMBRANE-ASSOCIATED KINASE REGULATOR 2-RELATED"/>
    <property type="match status" value="1"/>
</dbReference>
<keyword evidence="3" id="KW-0418">Kinase</keyword>
<feature type="compositionally biased region" description="Low complexity" evidence="1">
    <location>
        <begin position="336"/>
        <end position="369"/>
    </location>
</feature>
<feature type="region of interest" description="Disordered" evidence="1">
    <location>
        <begin position="268"/>
        <end position="292"/>
    </location>
</feature>
<dbReference type="GO" id="GO:0005886">
    <property type="term" value="C:plasma membrane"/>
    <property type="evidence" value="ECO:0007669"/>
    <property type="project" value="InterPro"/>
</dbReference>
<protein>
    <submittedName>
        <fullName evidence="3">Probable membrane-associated kinase regulator 2</fullName>
    </submittedName>
</protein>
<dbReference type="GeneID" id="109717591"/>
<dbReference type="OrthoDB" id="689803at2759"/>
<accession>A0A6P5FRV4</accession>
<feature type="region of interest" description="Disordered" evidence="1">
    <location>
        <begin position="317"/>
        <end position="395"/>
    </location>
</feature>
<dbReference type="InterPro" id="IPR039619">
    <property type="entry name" value="MAKR2/5"/>
</dbReference>
<evidence type="ECO:0000313" key="3">
    <source>
        <dbReference type="RefSeq" id="XP_020099026.1"/>
    </source>
</evidence>
<feature type="compositionally biased region" description="Low complexity" evidence="1">
    <location>
        <begin position="317"/>
        <end position="328"/>
    </location>
</feature>
<dbReference type="AlphaFoldDB" id="A0A6P5FRV4"/>
<reference evidence="2" key="1">
    <citation type="journal article" date="2015" name="Nat. Genet.">
        <title>The pineapple genome and the evolution of CAM photosynthesis.</title>
        <authorList>
            <person name="Ming R."/>
            <person name="VanBuren R."/>
            <person name="Wai C.M."/>
            <person name="Tang H."/>
            <person name="Schatz M.C."/>
            <person name="Bowers J.E."/>
            <person name="Lyons E."/>
            <person name="Wang M.L."/>
            <person name="Chen J."/>
            <person name="Biggers E."/>
            <person name="Zhang J."/>
            <person name="Huang L."/>
            <person name="Zhang L."/>
            <person name="Miao W."/>
            <person name="Zhang J."/>
            <person name="Ye Z."/>
            <person name="Miao C."/>
            <person name="Lin Z."/>
            <person name="Wang H."/>
            <person name="Zhou H."/>
            <person name="Yim W.C."/>
            <person name="Priest H.D."/>
            <person name="Zheng C."/>
            <person name="Woodhouse M."/>
            <person name="Edger P.P."/>
            <person name="Guyot R."/>
            <person name="Guo H.B."/>
            <person name="Guo H."/>
            <person name="Zheng G."/>
            <person name="Singh R."/>
            <person name="Sharma A."/>
            <person name="Min X."/>
            <person name="Zheng Y."/>
            <person name="Lee H."/>
            <person name="Gurtowski J."/>
            <person name="Sedlazeck F.J."/>
            <person name="Harkess A."/>
            <person name="McKain M.R."/>
            <person name="Liao Z."/>
            <person name="Fang J."/>
            <person name="Liu J."/>
            <person name="Zhang X."/>
            <person name="Zhang Q."/>
            <person name="Hu W."/>
            <person name="Qin Y."/>
            <person name="Wang K."/>
            <person name="Chen L.Y."/>
            <person name="Shirley N."/>
            <person name="Lin Y.R."/>
            <person name="Liu L.Y."/>
            <person name="Hernandez A.G."/>
            <person name="Wright C.L."/>
            <person name="Bulone V."/>
            <person name="Tuskan G.A."/>
            <person name="Heath K."/>
            <person name="Zee F."/>
            <person name="Moore P.H."/>
            <person name="Sunkar R."/>
            <person name="Leebens-Mack J.H."/>
            <person name="Mockler T."/>
            <person name="Bennetzen J.L."/>
            <person name="Freeling M."/>
            <person name="Sankoff D."/>
            <person name="Paterson A.H."/>
            <person name="Zhu X."/>
            <person name="Yang X."/>
            <person name="Smith J.A."/>
            <person name="Cushman J.C."/>
            <person name="Paull R.E."/>
            <person name="Yu Q."/>
        </authorList>
    </citation>
    <scope>NUCLEOTIDE SEQUENCE [LARGE SCALE GENOMIC DNA]</scope>
    <source>
        <strain evidence="2">cv. F153</strain>
    </source>
</reference>
<keyword evidence="3" id="KW-0808">Transferase</keyword>
<proteinExistence type="predicted"/>
<organism evidence="2 3">
    <name type="scientific">Ananas comosus</name>
    <name type="common">Pineapple</name>
    <name type="synonym">Ananas ananas</name>
    <dbReference type="NCBI Taxonomy" id="4615"/>
    <lineage>
        <taxon>Eukaryota</taxon>
        <taxon>Viridiplantae</taxon>
        <taxon>Streptophyta</taxon>
        <taxon>Embryophyta</taxon>
        <taxon>Tracheophyta</taxon>
        <taxon>Spermatophyta</taxon>
        <taxon>Magnoliopsida</taxon>
        <taxon>Liliopsida</taxon>
        <taxon>Poales</taxon>
        <taxon>Bromeliaceae</taxon>
        <taxon>Bromelioideae</taxon>
        <taxon>Ananas</taxon>
    </lineage>
</organism>
<evidence type="ECO:0000313" key="2">
    <source>
        <dbReference type="Proteomes" id="UP000515123"/>
    </source>
</evidence>
<feature type="compositionally biased region" description="Basic and acidic residues" evidence="1">
    <location>
        <begin position="378"/>
        <end position="389"/>
    </location>
</feature>
<name>A0A6P5FRV4_ANACO</name>
<dbReference type="Proteomes" id="UP000515123">
    <property type="component" value="Linkage group 11"/>
</dbReference>
<dbReference type="GO" id="GO:0016301">
    <property type="term" value="F:kinase activity"/>
    <property type="evidence" value="ECO:0007669"/>
    <property type="project" value="UniProtKB-KW"/>
</dbReference>
<evidence type="ECO:0000256" key="1">
    <source>
        <dbReference type="SAM" id="MobiDB-lite"/>
    </source>
</evidence>
<sequence length="395" mass="41723">METLSLLKYWHGAAAASAPIVTATATAAAVETDENHNDDEEDDEGSFFDLEFAVPADEDAVDRESSAAESDDEAEGEFNFDVSGEGPRSGALSPSDDIFFKGGKLVQLEPPSVVIAPSDSDPKPQLPISLLKSATKLRVFMLGLRKSRSAAADEPDGGAAAPAATSPKHQGPSKFFVRFKVEEVPIVSLFTRDNSSRVSASKEAKPAEDAAAEETRFAKEAVKRYLSKIKPLYVRVSKRYTEKLRFATHPRSGGSAAAAAAARIVAGGEGDETDGEAEGAGPAPPPHTALVACGVKGPRASVPAGLRVVCKRLGKSRSASAAAEAAPARRSRSRSQRPPLSSGGATTRFSSSRTASRAPSRTASARSTPQRFGVRVGAVDERSRRWKIGDHRKRL</sequence>
<dbReference type="RefSeq" id="XP_020099026.1">
    <property type="nucleotide sequence ID" value="XM_020243437.1"/>
</dbReference>
<feature type="compositionally biased region" description="Acidic residues" evidence="1">
    <location>
        <begin position="69"/>
        <end position="78"/>
    </location>
</feature>